<organism evidence="1 2">
    <name type="scientific">Strongylus vulgaris</name>
    <name type="common">Blood worm</name>
    <dbReference type="NCBI Taxonomy" id="40348"/>
    <lineage>
        <taxon>Eukaryota</taxon>
        <taxon>Metazoa</taxon>
        <taxon>Ecdysozoa</taxon>
        <taxon>Nematoda</taxon>
        <taxon>Chromadorea</taxon>
        <taxon>Rhabditida</taxon>
        <taxon>Rhabditina</taxon>
        <taxon>Rhabditomorpha</taxon>
        <taxon>Strongyloidea</taxon>
        <taxon>Strongylidae</taxon>
        <taxon>Strongylus</taxon>
    </lineage>
</organism>
<dbReference type="Proteomes" id="UP000270094">
    <property type="component" value="Unassembled WGS sequence"/>
</dbReference>
<accession>A0A3P7K781</accession>
<dbReference type="AlphaFoldDB" id="A0A3P7K781"/>
<reference evidence="1 2" key="1">
    <citation type="submission" date="2018-11" db="EMBL/GenBank/DDBJ databases">
        <authorList>
            <consortium name="Pathogen Informatics"/>
        </authorList>
    </citation>
    <scope>NUCLEOTIDE SEQUENCE [LARGE SCALE GENOMIC DNA]</scope>
</reference>
<protein>
    <submittedName>
        <fullName evidence="1">Uncharacterized protein</fullName>
    </submittedName>
</protein>
<dbReference type="OrthoDB" id="10393402at2759"/>
<dbReference type="SMART" id="SM00289">
    <property type="entry name" value="WR1"/>
    <property type="match status" value="3"/>
</dbReference>
<sequence>MPTCLVSHGCSPYLGAVCPAGYTCTFDGRCCQIGATCPDGSQPEWLCSSTIPCPATHLCFTTEENHSICCLRDQSSPPQSACPPGSYEVYPRFGERCRYSLQCPSPYFCNHLGRCCQPYI</sequence>
<keyword evidence="2" id="KW-1185">Reference proteome</keyword>
<evidence type="ECO:0000313" key="1">
    <source>
        <dbReference type="EMBL" id="VDM84217.1"/>
    </source>
</evidence>
<proteinExistence type="predicted"/>
<dbReference type="InterPro" id="IPR006150">
    <property type="entry name" value="Cys_repeat_1"/>
</dbReference>
<dbReference type="EMBL" id="UYYB01128487">
    <property type="protein sequence ID" value="VDM84217.1"/>
    <property type="molecule type" value="Genomic_DNA"/>
</dbReference>
<name>A0A3P7K781_STRVU</name>
<gene>
    <name evidence="1" type="ORF">SVUK_LOCUS19215</name>
</gene>
<evidence type="ECO:0000313" key="2">
    <source>
        <dbReference type="Proteomes" id="UP000270094"/>
    </source>
</evidence>